<comment type="similarity">
    <text evidence="2">Belongs to the ESS2 family.</text>
</comment>
<dbReference type="OrthoDB" id="19679at2759"/>
<evidence type="ECO:0008006" key="7">
    <source>
        <dbReference type="Google" id="ProtNLM"/>
    </source>
</evidence>
<protein>
    <recommendedName>
        <fullName evidence="7">Nuclear protein DGCR14</fullName>
    </recommendedName>
</protein>
<evidence type="ECO:0000256" key="1">
    <source>
        <dbReference type="ARBA" id="ARBA00004123"/>
    </source>
</evidence>
<dbReference type="STRING" id="230819.A0A5C3LD33"/>
<dbReference type="InterPro" id="IPR019148">
    <property type="entry name" value="Nuclear_protein_DGCR14_ESS-2"/>
</dbReference>
<evidence type="ECO:0000256" key="4">
    <source>
        <dbReference type="SAM" id="MobiDB-lite"/>
    </source>
</evidence>
<feature type="region of interest" description="Disordered" evidence="4">
    <location>
        <begin position="441"/>
        <end position="522"/>
    </location>
</feature>
<dbReference type="PANTHER" id="PTHR12940:SF0">
    <property type="entry name" value="SPLICING FACTOR ESS-2 HOMOLOG"/>
    <property type="match status" value="1"/>
</dbReference>
<keyword evidence="3" id="KW-0539">Nucleus</keyword>
<accession>A0A5C3LD33</accession>
<dbReference type="EMBL" id="ML210146">
    <property type="protein sequence ID" value="TFK30552.1"/>
    <property type="molecule type" value="Genomic_DNA"/>
</dbReference>
<proteinExistence type="inferred from homology"/>
<dbReference type="PANTHER" id="PTHR12940">
    <property type="entry name" value="ES-2 PROTEIN - RELATED"/>
    <property type="match status" value="1"/>
</dbReference>
<keyword evidence="6" id="KW-1185">Reference proteome</keyword>
<gene>
    <name evidence="5" type="ORF">FA15DRAFT_662527</name>
</gene>
<feature type="region of interest" description="Disordered" evidence="4">
    <location>
        <begin position="307"/>
        <end position="330"/>
    </location>
</feature>
<name>A0A5C3LD33_COPMA</name>
<feature type="region of interest" description="Disordered" evidence="4">
    <location>
        <begin position="206"/>
        <end position="225"/>
    </location>
</feature>
<comment type="subcellular location">
    <subcellularLocation>
        <location evidence="1">Nucleus</location>
    </subcellularLocation>
</comment>
<evidence type="ECO:0000313" key="6">
    <source>
        <dbReference type="Proteomes" id="UP000307440"/>
    </source>
</evidence>
<evidence type="ECO:0000256" key="3">
    <source>
        <dbReference type="ARBA" id="ARBA00023242"/>
    </source>
</evidence>
<organism evidence="5 6">
    <name type="scientific">Coprinopsis marcescibilis</name>
    <name type="common">Agaric fungus</name>
    <name type="synonym">Psathyrella marcescibilis</name>
    <dbReference type="NCBI Taxonomy" id="230819"/>
    <lineage>
        <taxon>Eukaryota</taxon>
        <taxon>Fungi</taxon>
        <taxon>Dikarya</taxon>
        <taxon>Basidiomycota</taxon>
        <taxon>Agaricomycotina</taxon>
        <taxon>Agaricomycetes</taxon>
        <taxon>Agaricomycetidae</taxon>
        <taxon>Agaricales</taxon>
        <taxon>Agaricineae</taxon>
        <taxon>Psathyrellaceae</taxon>
        <taxon>Coprinopsis</taxon>
    </lineage>
</organism>
<dbReference type="Pfam" id="PF09751">
    <property type="entry name" value="Es2"/>
    <property type="match status" value="1"/>
</dbReference>
<evidence type="ECO:0000256" key="2">
    <source>
        <dbReference type="ARBA" id="ARBA00009072"/>
    </source>
</evidence>
<dbReference type="GO" id="GO:0071013">
    <property type="term" value="C:catalytic step 2 spliceosome"/>
    <property type="evidence" value="ECO:0007669"/>
    <property type="project" value="TreeGrafter"/>
</dbReference>
<feature type="region of interest" description="Disordered" evidence="4">
    <location>
        <begin position="74"/>
        <end position="115"/>
    </location>
</feature>
<dbReference type="AlphaFoldDB" id="A0A5C3LD33"/>
<dbReference type="Proteomes" id="UP000307440">
    <property type="component" value="Unassembled WGS sequence"/>
</dbReference>
<reference evidence="5 6" key="1">
    <citation type="journal article" date="2019" name="Nat. Ecol. Evol.">
        <title>Megaphylogeny resolves global patterns of mushroom evolution.</title>
        <authorList>
            <person name="Varga T."/>
            <person name="Krizsan K."/>
            <person name="Foldi C."/>
            <person name="Dima B."/>
            <person name="Sanchez-Garcia M."/>
            <person name="Sanchez-Ramirez S."/>
            <person name="Szollosi G.J."/>
            <person name="Szarkandi J.G."/>
            <person name="Papp V."/>
            <person name="Albert L."/>
            <person name="Andreopoulos W."/>
            <person name="Angelini C."/>
            <person name="Antonin V."/>
            <person name="Barry K.W."/>
            <person name="Bougher N.L."/>
            <person name="Buchanan P."/>
            <person name="Buyck B."/>
            <person name="Bense V."/>
            <person name="Catcheside P."/>
            <person name="Chovatia M."/>
            <person name="Cooper J."/>
            <person name="Damon W."/>
            <person name="Desjardin D."/>
            <person name="Finy P."/>
            <person name="Geml J."/>
            <person name="Haridas S."/>
            <person name="Hughes K."/>
            <person name="Justo A."/>
            <person name="Karasinski D."/>
            <person name="Kautmanova I."/>
            <person name="Kiss B."/>
            <person name="Kocsube S."/>
            <person name="Kotiranta H."/>
            <person name="LaButti K.M."/>
            <person name="Lechner B.E."/>
            <person name="Liimatainen K."/>
            <person name="Lipzen A."/>
            <person name="Lukacs Z."/>
            <person name="Mihaltcheva S."/>
            <person name="Morgado L.N."/>
            <person name="Niskanen T."/>
            <person name="Noordeloos M.E."/>
            <person name="Ohm R.A."/>
            <person name="Ortiz-Santana B."/>
            <person name="Ovrebo C."/>
            <person name="Racz N."/>
            <person name="Riley R."/>
            <person name="Savchenko A."/>
            <person name="Shiryaev A."/>
            <person name="Soop K."/>
            <person name="Spirin V."/>
            <person name="Szebenyi C."/>
            <person name="Tomsovsky M."/>
            <person name="Tulloss R.E."/>
            <person name="Uehling J."/>
            <person name="Grigoriev I.V."/>
            <person name="Vagvolgyi C."/>
            <person name="Papp T."/>
            <person name="Martin F.M."/>
            <person name="Miettinen O."/>
            <person name="Hibbett D.S."/>
            <person name="Nagy L.G."/>
        </authorList>
    </citation>
    <scope>NUCLEOTIDE SEQUENCE [LARGE SCALE GENOMIC DNA]</scope>
    <source>
        <strain evidence="5 6">CBS 121175</strain>
    </source>
</reference>
<sequence>MSEHVDATPAPERSLYRQFVLDEDDYTAALSKIIARDFFPSLVHLDATNGYLDAVSSKDPHLIQASVRRLQELGDTPLVSRSQRGQFESPSQTPWSVRSSLGEGSSRPSKRPKYDTNLSLDAFQAKYTSEDNSSFTQILDEENRQRQDKYGWAWDAQRRVEAQKSKAIESRERMLIEAPPAIGVRKKMKIEAPKMTGLLTEAGEDVESNKVKGKKREMEGGDEEPQFNAKTSVMALPNTVSDGLSTVDVLAPTKDTRSAGVDGWKFKARNTLMFAPDADLAPYHHWPGAEEPTKFERKKVVYNGTRLQEQEERGALSSSVSAPPSPTRSRIDAAISGTTYVQRSPRNAAFSLVPNVPSPTPAQLGPAGMKQLMTWGTLNATPRVISQSEDDAKAITPATPFHLPRMSQREALSQQLSSKASKSLRAKADMLGLRTPGLSLGRTLASGKKGNMAPPNWTPRKAEAAGNLTPAAKRLLRRTTMSTAGARRAEAMERSASWDNGSREKELNDVRWTPTPSSDARR</sequence>
<evidence type="ECO:0000313" key="5">
    <source>
        <dbReference type="EMBL" id="TFK30552.1"/>
    </source>
</evidence>
<feature type="compositionally biased region" description="Polar residues" evidence="4">
    <location>
        <begin position="79"/>
        <end position="107"/>
    </location>
</feature>